<reference evidence="6" key="1">
    <citation type="submission" date="2018-11" db="EMBL/GenBank/DDBJ databases">
        <authorList>
            <person name="Alioto T."/>
            <person name="Alioto T."/>
        </authorList>
    </citation>
    <scope>NUCLEOTIDE SEQUENCE</scope>
</reference>
<keyword evidence="1" id="KW-0963">Cytoplasm</keyword>
<feature type="domain" description="Kinesin-like protein KIF2A-like N-terminal" evidence="5">
    <location>
        <begin position="4"/>
        <end position="58"/>
    </location>
</feature>
<feature type="compositionally biased region" description="Polar residues" evidence="4">
    <location>
        <begin position="89"/>
        <end position="98"/>
    </location>
</feature>
<evidence type="ECO:0000256" key="3">
    <source>
        <dbReference type="ARBA" id="ARBA00023054"/>
    </source>
</evidence>
<comment type="caution">
    <text evidence="6">The sequence shown here is derived from an EMBL/GenBank/DDBJ whole genome shotgun (WGS) entry which is preliminary data.</text>
</comment>
<dbReference type="GO" id="GO:0005874">
    <property type="term" value="C:microtubule"/>
    <property type="evidence" value="ECO:0007669"/>
    <property type="project" value="UniProtKB-KW"/>
</dbReference>
<feature type="non-terminal residue" evidence="6">
    <location>
        <position position="1"/>
    </location>
</feature>
<evidence type="ECO:0000256" key="4">
    <source>
        <dbReference type="SAM" id="MobiDB-lite"/>
    </source>
</evidence>
<keyword evidence="3" id="KW-0175">Coiled coil</keyword>
<organism evidence="6 7">
    <name type="scientific">Mytilus galloprovincialis</name>
    <name type="common">Mediterranean mussel</name>
    <dbReference type="NCBI Taxonomy" id="29158"/>
    <lineage>
        <taxon>Eukaryota</taxon>
        <taxon>Metazoa</taxon>
        <taxon>Spiralia</taxon>
        <taxon>Lophotrochozoa</taxon>
        <taxon>Mollusca</taxon>
        <taxon>Bivalvia</taxon>
        <taxon>Autobranchia</taxon>
        <taxon>Pteriomorphia</taxon>
        <taxon>Mytilida</taxon>
        <taxon>Mytiloidea</taxon>
        <taxon>Mytilidae</taxon>
        <taxon>Mytilinae</taxon>
        <taxon>Mytilus</taxon>
    </lineage>
</organism>
<proteinExistence type="predicted"/>
<protein>
    <recommendedName>
        <fullName evidence="5">Kinesin-like protein KIF2A-like N-terminal domain-containing protein</fullName>
    </recommendedName>
</protein>
<feature type="compositionally biased region" description="Basic and acidic residues" evidence="4">
    <location>
        <begin position="73"/>
        <end position="85"/>
    </location>
</feature>
<name>A0A8B6CB77_MYTGA</name>
<keyword evidence="7" id="KW-1185">Reference proteome</keyword>
<feature type="region of interest" description="Disordered" evidence="4">
    <location>
        <begin position="65"/>
        <end position="98"/>
    </location>
</feature>
<keyword evidence="2" id="KW-0493">Microtubule</keyword>
<evidence type="ECO:0000256" key="2">
    <source>
        <dbReference type="ARBA" id="ARBA00022701"/>
    </source>
</evidence>
<dbReference type="Pfam" id="PF22923">
    <property type="entry name" value="KIF2A-like_1st"/>
    <property type="match status" value="1"/>
</dbReference>
<evidence type="ECO:0000313" key="6">
    <source>
        <dbReference type="EMBL" id="VDI02755.1"/>
    </source>
</evidence>
<evidence type="ECO:0000313" key="7">
    <source>
        <dbReference type="Proteomes" id="UP000596742"/>
    </source>
</evidence>
<evidence type="ECO:0000259" key="5">
    <source>
        <dbReference type="Pfam" id="PF22923"/>
    </source>
</evidence>
<evidence type="ECO:0000256" key="1">
    <source>
        <dbReference type="ARBA" id="ARBA00022490"/>
    </source>
</evidence>
<dbReference type="AlphaFoldDB" id="A0A8B6CB77"/>
<dbReference type="Proteomes" id="UP000596742">
    <property type="component" value="Unassembled WGS sequence"/>
</dbReference>
<dbReference type="OrthoDB" id="3176171at2759"/>
<gene>
    <name evidence="6" type="ORF">MGAL_10B084301</name>
</gene>
<sequence length="98" mass="10577">MDEMGKLKVGVNVDIQRTDGRIHSAVISGTNPESKSVTVEWFEKGETKGKEIEIEAIFLLNPDLVSAPAPTGRESKSSKGSKPDGDGPTNRQLNVVKK</sequence>
<dbReference type="EMBL" id="UYJE01001519">
    <property type="protein sequence ID" value="VDI02755.1"/>
    <property type="molecule type" value="Genomic_DNA"/>
</dbReference>
<dbReference type="InterPro" id="IPR054473">
    <property type="entry name" value="KIF2A-like_N"/>
</dbReference>
<accession>A0A8B6CB77</accession>